<feature type="domain" description="HTH cro/C1-type" evidence="1">
    <location>
        <begin position="18"/>
        <end position="78"/>
    </location>
</feature>
<dbReference type="Proteomes" id="UP001599542">
    <property type="component" value="Unassembled WGS sequence"/>
</dbReference>
<comment type="caution">
    <text evidence="2">The sequence shown here is derived from an EMBL/GenBank/DDBJ whole genome shotgun (WGS) entry which is preliminary data.</text>
</comment>
<reference evidence="2 3" key="1">
    <citation type="submission" date="2024-09" db="EMBL/GenBank/DDBJ databases">
        <title>The Natural Products Discovery Center: Release of the First 8490 Sequenced Strains for Exploring Actinobacteria Biosynthetic Diversity.</title>
        <authorList>
            <person name="Kalkreuter E."/>
            <person name="Kautsar S.A."/>
            <person name="Yang D."/>
            <person name="Bader C.D."/>
            <person name="Teijaro C.N."/>
            <person name="Fluegel L."/>
            <person name="Davis C.M."/>
            <person name="Simpson J.R."/>
            <person name="Lauterbach L."/>
            <person name="Steele A.D."/>
            <person name="Gui C."/>
            <person name="Meng S."/>
            <person name="Li G."/>
            <person name="Viehrig K."/>
            <person name="Ye F."/>
            <person name="Su P."/>
            <person name="Kiefer A.F."/>
            <person name="Nichols A."/>
            <person name="Cepeda A.J."/>
            <person name="Yan W."/>
            <person name="Fan B."/>
            <person name="Jiang Y."/>
            <person name="Adhikari A."/>
            <person name="Zheng C.-J."/>
            <person name="Schuster L."/>
            <person name="Cowan T.M."/>
            <person name="Smanski M.J."/>
            <person name="Chevrette M.G."/>
            <person name="De Carvalho L.P.S."/>
            <person name="Shen B."/>
        </authorList>
    </citation>
    <scope>NUCLEOTIDE SEQUENCE [LARGE SCALE GENOMIC DNA]</scope>
    <source>
        <strain evidence="2 3">NPDC058753</strain>
    </source>
</reference>
<name>A0ABW6GDA7_9ACTN</name>
<dbReference type="InterPro" id="IPR001387">
    <property type="entry name" value="Cro/C1-type_HTH"/>
</dbReference>
<dbReference type="Gene3D" id="1.10.260.40">
    <property type="entry name" value="lambda repressor-like DNA-binding domains"/>
    <property type="match status" value="1"/>
</dbReference>
<dbReference type="SMART" id="SM00530">
    <property type="entry name" value="HTH_XRE"/>
    <property type="match status" value="2"/>
</dbReference>
<evidence type="ECO:0000313" key="2">
    <source>
        <dbReference type="EMBL" id="MFE1350715.1"/>
    </source>
</evidence>
<evidence type="ECO:0000313" key="3">
    <source>
        <dbReference type="Proteomes" id="UP001599542"/>
    </source>
</evidence>
<sequence length="232" mass="25249">MRRRQPPTPAPVPFSPAAARAHRTALGLTADQVAAGLAAHGVRLLPGHVLGWEEGRIRPGEEELTALARTLWCPPAALMGTAPATLREHRIARGLTPDQAARQLGLALAAYLRAETTGRWTGDAEQTRLLARALALDLPALLHLTGRTADLESRLRQVVQGRWQSQLAPVARLVPVDPATLEHVLATLQSEHHTPTSWGTTPPPPRPEPVLRFWQLLAEREGRRGREGEAGR</sequence>
<organism evidence="2 3">
    <name type="scientific">Kitasatospora phosalacinea</name>
    <dbReference type="NCBI Taxonomy" id="2065"/>
    <lineage>
        <taxon>Bacteria</taxon>
        <taxon>Bacillati</taxon>
        <taxon>Actinomycetota</taxon>
        <taxon>Actinomycetes</taxon>
        <taxon>Kitasatosporales</taxon>
        <taxon>Streptomycetaceae</taxon>
        <taxon>Kitasatospora</taxon>
    </lineage>
</organism>
<protein>
    <submittedName>
        <fullName evidence="2">XRE family transcriptional regulator</fullName>
    </submittedName>
</protein>
<evidence type="ECO:0000259" key="1">
    <source>
        <dbReference type="SMART" id="SM00530"/>
    </source>
</evidence>
<dbReference type="RefSeq" id="WP_380316920.1">
    <property type="nucleotide sequence ID" value="NZ_JBHYPW010000003.1"/>
</dbReference>
<proteinExistence type="predicted"/>
<dbReference type="SUPFAM" id="SSF47413">
    <property type="entry name" value="lambda repressor-like DNA-binding domains"/>
    <property type="match status" value="1"/>
</dbReference>
<dbReference type="CDD" id="cd00093">
    <property type="entry name" value="HTH_XRE"/>
    <property type="match status" value="1"/>
</dbReference>
<gene>
    <name evidence="2" type="ORF">ACFW6T_01840</name>
</gene>
<dbReference type="InterPro" id="IPR010982">
    <property type="entry name" value="Lambda_DNA-bd_dom_sf"/>
</dbReference>
<feature type="domain" description="HTH cro/C1-type" evidence="1">
    <location>
        <begin position="85"/>
        <end position="141"/>
    </location>
</feature>
<dbReference type="EMBL" id="JBHYPX010000002">
    <property type="protein sequence ID" value="MFE1350715.1"/>
    <property type="molecule type" value="Genomic_DNA"/>
</dbReference>
<keyword evidence="3" id="KW-1185">Reference proteome</keyword>
<accession>A0ABW6GDA7</accession>